<dbReference type="HOGENOM" id="CLU_069356_30_0_10"/>
<dbReference type="STRING" id="742817.HMPREF9449_02769"/>
<dbReference type="Proteomes" id="UP000004892">
    <property type="component" value="Unassembled WGS sequence"/>
</dbReference>
<dbReference type="RefSeq" id="WP_009137913.1">
    <property type="nucleotide sequence ID" value="NZ_JH594597.1"/>
</dbReference>
<keyword evidence="1 2" id="KW-0238">DNA-binding</keyword>
<protein>
    <recommendedName>
        <fullName evidence="3">HTH tetR-type domain-containing protein</fullName>
    </recommendedName>
</protein>
<dbReference type="Gene3D" id="1.10.357.10">
    <property type="entry name" value="Tetracycline Repressor, domain 2"/>
    <property type="match status" value="1"/>
</dbReference>
<dbReference type="AlphaFoldDB" id="H1DKI3"/>
<dbReference type="Pfam" id="PF00440">
    <property type="entry name" value="TetR_N"/>
    <property type="match status" value="1"/>
</dbReference>
<accession>H1DKI3</accession>
<gene>
    <name evidence="4" type="ORF">HMPREF9449_02769</name>
</gene>
<dbReference type="PATRIC" id="fig|742817.3.peg.2960"/>
<keyword evidence="5" id="KW-1185">Reference proteome</keyword>
<evidence type="ECO:0000256" key="2">
    <source>
        <dbReference type="PROSITE-ProRule" id="PRU00335"/>
    </source>
</evidence>
<dbReference type="InterPro" id="IPR009057">
    <property type="entry name" value="Homeodomain-like_sf"/>
</dbReference>
<dbReference type="GO" id="GO:0003677">
    <property type="term" value="F:DNA binding"/>
    <property type="evidence" value="ECO:0007669"/>
    <property type="project" value="UniProtKB-UniRule"/>
</dbReference>
<name>H1DKI3_9BACT</name>
<proteinExistence type="predicted"/>
<dbReference type="eggNOG" id="COG1309">
    <property type="taxonomic scope" value="Bacteria"/>
</dbReference>
<comment type="caution">
    <text evidence="4">The sequence shown here is derived from an EMBL/GenBank/DDBJ whole genome shotgun (WGS) entry which is preliminary data.</text>
</comment>
<organism evidence="4 5">
    <name type="scientific">Odoribacter laneus YIT 12061</name>
    <dbReference type="NCBI Taxonomy" id="742817"/>
    <lineage>
        <taxon>Bacteria</taxon>
        <taxon>Pseudomonadati</taxon>
        <taxon>Bacteroidota</taxon>
        <taxon>Bacteroidia</taxon>
        <taxon>Bacteroidales</taxon>
        <taxon>Odoribacteraceae</taxon>
        <taxon>Odoribacter</taxon>
    </lineage>
</organism>
<sequence>MNFSKEELLANISDLFLTYGLRSTSMEDICNYLKISKKTLYHIFENKDDVVEQVMLYRLESIRKRTTPKKISKIGPVLVVYDIKKHIIENLNSRMPANYFDLKKYHPEVDKKIRTEKDKIMKSVLKGVLCVGIEEGFFKKEVDMELQMLLLNRQLSFLEELERPLDTDYPVPLLISTIVDNFILSISTERGRKEFENIKKEEKI</sequence>
<dbReference type="GeneID" id="98070294"/>
<feature type="DNA-binding region" description="H-T-H motif" evidence="2">
    <location>
        <begin position="25"/>
        <end position="44"/>
    </location>
</feature>
<reference evidence="4 5" key="1">
    <citation type="submission" date="2012-01" db="EMBL/GenBank/DDBJ databases">
        <title>The Genome Sequence of Odoribacter laneus YIT 12061.</title>
        <authorList>
            <consortium name="The Broad Institute Genome Sequencing Platform"/>
            <person name="Earl A."/>
            <person name="Ward D."/>
            <person name="Feldgarden M."/>
            <person name="Gevers D."/>
            <person name="Morotomi M."/>
            <person name="Young S.K."/>
            <person name="Zeng Q."/>
            <person name="Gargeya S."/>
            <person name="Fitzgerald M."/>
            <person name="Haas B."/>
            <person name="Abouelleil A."/>
            <person name="Alvarado L."/>
            <person name="Arachchi H.M."/>
            <person name="Berlin A."/>
            <person name="Chapman S.B."/>
            <person name="Gearin G."/>
            <person name="Goldberg J."/>
            <person name="Griggs A."/>
            <person name="Gujja S."/>
            <person name="Hansen M."/>
            <person name="Heiman D."/>
            <person name="Howarth C."/>
            <person name="Larimer J."/>
            <person name="Lui A."/>
            <person name="MacDonald P.J.P."/>
            <person name="McCowen C."/>
            <person name="Montmayeur A."/>
            <person name="Murphy C."/>
            <person name="Neiman D."/>
            <person name="Pearson M."/>
            <person name="Priest M."/>
            <person name="Roberts A."/>
            <person name="Saif S."/>
            <person name="Shea T."/>
            <person name="Sisk P."/>
            <person name="Stolte C."/>
            <person name="Sykes S."/>
            <person name="Wortman J."/>
            <person name="Nusbaum C."/>
            <person name="Birren B."/>
        </authorList>
    </citation>
    <scope>NUCLEOTIDE SEQUENCE [LARGE SCALE GENOMIC DNA]</scope>
    <source>
        <strain evidence="4 5">YIT 12061</strain>
    </source>
</reference>
<feature type="domain" description="HTH tetR-type" evidence="3">
    <location>
        <begin position="2"/>
        <end position="62"/>
    </location>
</feature>
<evidence type="ECO:0000256" key="1">
    <source>
        <dbReference type="ARBA" id="ARBA00023125"/>
    </source>
</evidence>
<dbReference type="PROSITE" id="PS50977">
    <property type="entry name" value="HTH_TETR_2"/>
    <property type="match status" value="1"/>
</dbReference>
<dbReference type="SUPFAM" id="SSF46689">
    <property type="entry name" value="Homeodomain-like"/>
    <property type="match status" value="1"/>
</dbReference>
<evidence type="ECO:0000313" key="5">
    <source>
        <dbReference type="Proteomes" id="UP000004892"/>
    </source>
</evidence>
<dbReference type="EMBL" id="ADMC01000030">
    <property type="protein sequence ID" value="EHP45476.1"/>
    <property type="molecule type" value="Genomic_DNA"/>
</dbReference>
<evidence type="ECO:0000259" key="3">
    <source>
        <dbReference type="PROSITE" id="PS50977"/>
    </source>
</evidence>
<dbReference type="InterPro" id="IPR001647">
    <property type="entry name" value="HTH_TetR"/>
</dbReference>
<evidence type="ECO:0000313" key="4">
    <source>
        <dbReference type="EMBL" id="EHP45476.1"/>
    </source>
</evidence>